<accession>V6KA23</accession>
<sequence length="328" mass="36671">MTATKSAKARRPLVSRGARGAAERAWERPLSADPPMAWERTAVTLRHQLKAGAVTLHCVHTLRLLGCPHDALDYYWPPLLNLEALVYVGDLAVEREQADGPPAGTAWRDGIEEVLRGYGCDTAEALADLRALEEYARWETETMSRRAQYSVDDLVRACHGRSSDVRIMTGFGRRLAGLPGDESFDRLAGHMHAMGELISDVVGYAKDVADDSCNFYRMCVWAVGVEAARARLHEVWRRLCDDLLCDLAAADRRSLVRFAQVFLLRPRPLRALAVKRSPTRVYTLLPRPVLLTWIRWRLERGERLRLPAVPDPVPEPAAEGSSVHSSTC</sequence>
<dbReference type="HOGENOM" id="CLU_847092_0_0_11"/>
<dbReference type="PATRIC" id="fig|1352936.5.peg.4530"/>
<name>V6KA23_STRRC</name>
<feature type="region of interest" description="Disordered" evidence="1">
    <location>
        <begin position="1"/>
        <end position="26"/>
    </location>
</feature>
<gene>
    <name evidence="2" type="ORF">M878_21635</name>
</gene>
<keyword evidence="3" id="KW-1185">Reference proteome</keyword>
<comment type="caution">
    <text evidence="2">The sequence shown here is derived from an EMBL/GenBank/DDBJ whole genome shotgun (WGS) entry which is preliminary data.</text>
</comment>
<dbReference type="RefSeq" id="WP_023548537.1">
    <property type="nucleotide sequence ID" value="NZ_CM002285.1"/>
</dbReference>
<evidence type="ECO:0000256" key="1">
    <source>
        <dbReference type="SAM" id="MobiDB-lite"/>
    </source>
</evidence>
<evidence type="ECO:0000313" key="2">
    <source>
        <dbReference type="EMBL" id="EST28992.1"/>
    </source>
</evidence>
<proteinExistence type="predicted"/>
<reference evidence="2 3" key="1">
    <citation type="journal article" date="2014" name="Genome Announc.">
        <title>Draft Genome Sequence of Streptomyces roseochromogenes subsp. oscitans DS 12.976, Producer of the Aminocoumarin Antibiotic Clorobiocin.</title>
        <authorList>
            <person name="Ruckert C."/>
            <person name="Kalinowski J."/>
            <person name="Heide L."/>
            <person name="Apel A.K."/>
        </authorList>
    </citation>
    <scope>NUCLEOTIDE SEQUENCE [LARGE SCALE GENOMIC DNA]</scope>
    <source>
        <strain evidence="2 3">DS 12.976</strain>
    </source>
</reference>
<organism evidence="2 3">
    <name type="scientific">Streptomyces roseochromogenus subsp. oscitans DS 12.976</name>
    <dbReference type="NCBI Taxonomy" id="1352936"/>
    <lineage>
        <taxon>Bacteria</taxon>
        <taxon>Bacillati</taxon>
        <taxon>Actinomycetota</taxon>
        <taxon>Actinomycetes</taxon>
        <taxon>Kitasatosporales</taxon>
        <taxon>Streptomycetaceae</taxon>
        <taxon>Streptomyces</taxon>
    </lineage>
</organism>
<dbReference type="OrthoDB" id="488426at2"/>
<evidence type="ECO:0000313" key="3">
    <source>
        <dbReference type="Proteomes" id="UP000017984"/>
    </source>
</evidence>
<dbReference type="AlphaFoldDB" id="V6KA23"/>
<dbReference type="Proteomes" id="UP000017984">
    <property type="component" value="Chromosome"/>
</dbReference>
<dbReference type="EMBL" id="AWQX01000187">
    <property type="protein sequence ID" value="EST28992.1"/>
    <property type="molecule type" value="Genomic_DNA"/>
</dbReference>
<protein>
    <submittedName>
        <fullName evidence="2">Uncharacterized protein</fullName>
    </submittedName>
</protein>
<feature type="region of interest" description="Disordered" evidence="1">
    <location>
        <begin position="309"/>
        <end position="328"/>
    </location>
</feature>